<evidence type="ECO:0000256" key="10">
    <source>
        <dbReference type="HAMAP-Rule" id="MF_00815"/>
    </source>
</evidence>
<evidence type="ECO:0000256" key="5">
    <source>
        <dbReference type="ARBA" id="ARBA00022781"/>
    </source>
</evidence>
<dbReference type="GO" id="GO:0042777">
    <property type="term" value="P:proton motive force-driven plasma membrane ATP synthesis"/>
    <property type="evidence" value="ECO:0007669"/>
    <property type="project" value="UniProtKB-UniRule"/>
</dbReference>
<keyword evidence="12" id="KW-1185">Reference proteome</keyword>
<dbReference type="PROSITE" id="PS00153">
    <property type="entry name" value="ATPASE_GAMMA"/>
    <property type="match status" value="1"/>
</dbReference>
<evidence type="ECO:0000256" key="3">
    <source>
        <dbReference type="ARBA" id="ARBA00007681"/>
    </source>
</evidence>
<dbReference type="InterPro" id="IPR023632">
    <property type="entry name" value="ATP_synth_F1_gsu_CS"/>
</dbReference>
<dbReference type="GO" id="GO:0005886">
    <property type="term" value="C:plasma membrane"/>
    <property type="evidence" value="ECO:0007669"/>
    <property type="project" value="UniProtKB-SubCell"/>
</dbReference>
<keyword evidence="8 10" id="KW-0139">CF(1)</keyword>
<evidence type="ECO:0000313" key="11">
    <source>
        <dbReference type="EMBL" id="MBZ4195606.1"/>
    </source>
</evidence>
<comment type="function">
    <text evidence="1 10">Produces ATP from ADP in the presence of a proton gradient across the membrane. The gamma chain is believed to be important in regulating ATPase activity and the flow of protons through the CF(0) complex.</text>
</comment>
<dbReference type="Pfam" id="PF00231">
    <property type="entry name" value="ATP-synt"/>
    <property type="match status" value="1"/>
</dbReference>
<dbReference type="SUPFAM" id="SSF52943">
    <property type="entry name" value="ATP synthase (F1-ATPase), gamma subunit"/>
    <property type="match status" value="1"/>
</dbReference>
<accession>A0A953ND09</accession>
<keyword evidence="10" id="KW-1003">Cell membrane</keyword>
<proteinExistence type="inferred from homology"/>
<dbReference type="AlphaFoldDB" id="A0A953ND09"/>
<evidence type="ECO:0000256" key="1">
    <source>
        <dbReference type="ARBA" id="ARBA00003456"/>
    </source>
</evidence>
<sequence>MANIQSIKNRMNSVKSIRKITHAMELVSFSKLKKAKKDHEEITKYNSLIDETFQKIFENMYEDEINELIRSRSTTNTKLYVVITSNFGLAGSYNSNIIKLAKDCIKPEDKIIVIGSYGERVFNHLFKNQIVASYYATNLKEWHSLVHKIVKVAVKMYYKNEISSINVIYTKFINNLLQKETLDTIFPFDEKKIKEYVRNENIDHKLEFEPNPATILKEAIPLYIDAKLYLTISESQICEIASRRIAMESATDNADKLIDELDIEFKRKRQGKITNEIIEIVSGANAV</sequence>
<dbReference type="RefSeq" id="WP_205517617.1">
    <property type="nucleotide sequence ID" value="NZ_CP070479.1"/>
</dbReference>
<dbReference type="GO" id="GO:0046933">
    <property type="term" value="F:proton-transporting ATP synthase activity, rotational mechanism"/>
    <property type="evidence" value="ECO:0007669"/>
    <property type="project" value="UniProtKB-UniRule"/>
</dbReference>
<keyword evidence="7 10" id="KW-0472">Membrane</keyword>
<evidence type="ECO:0000313" key="12">
    <source>
        <dbReference type="Proteomes" id="UP000772186"/>
    </source>
</evidence>
<dbReference type="InterPro" id="IPR035968">
    <property type="entry name" value="ATP_synth_F1_ATPase_gsu"/>
</dbReference>
<evidence type="ECO:0000256" key="7">
    <source>
        <dbReference type="ARBA" id="ARBA00023136"/>
    </source>
</evidence>
<gene>
    <name evidence="10" type="primary">atpG</name>
    <name evidence="11" type="ORF">LAD73_02675</name>
</gene>
<dbReference type="Gene3D" id="1.10.287.80">
    <property type="entry name" value="ATP synthase, gamma subunit, helix hairpin domain"/>
    <property type="match status" value="1"/>
</dbReference>
<dbReference type="PANTHER" id="PTHR11693">
    <property type="entry name" value="ATP SYNTHASE GAMMA CHAIN"/>
    <property type="match status" value="1"/>
</dbReference>
<dbReference type="PRINTS" id="PR00126">
    <property type="entry name" value="ATPASEGAMMA"/>
</dbReference>
<dbReference type="Gene3D" id="3.40.1380.10">
    <property type="match status" value="1"/>
</dbReference>
<name>A0A953ND09_9MOLU</name>
<keyword evidence="9 10" id="KW-0066">ATP synthesis</keyword>
<dbReference type="GO" id="GO:0045259">
    <property type="term" value="C:proton-transporting ATP synthase complex"/>
    <property type="evidence" value="ECO:0007669"/>
    <property type="project" value="UniProtKB-KW"/>
</dbReference>
<keyword evidence="6 10" id="KW-0406">Ion transport</keyword>
<comment type="subunit">
    <text evidence="10">F-type ATPases have 2 components, CF(1) - the catalytic core - and CF(0) - the membrane proton channel. CF(1) has five subunits: alpha(3), beta(3), gamma(1), delta(1), epsilon(1). CF(0) has three main subunits: a, b and c.</text>
</comment>
<dbReference type="CDD" id="cd12151">
    <property type="entry name" value="F1-ATPase_gamma"/>
    <property type="match status" value="1"/>
</dbReference>
<comment type="subcellular location">
    <subcellularLocation>
        <location evidence="10">Cell membrane</location>
        <topology evidence="10">Peripheral membrane protein</topology>
    </subcellularLocation>
    <subcellularLocation>
        <location evidence="2">Membrane</location>
        <topology evidence="2">Peripheral membrane protein</topology>
    </subcellularLocation>
</comment>
<dbReference type="EMBL" id="JAIQBY010000033">
    <property type="protein sequence ID" value="MBZ4195606.1"/>
    <property type="molecule type" value="Genomic_DNA"/>
</dbReference>
<evidence type="ECO:0000256" key="4">
    <source>
        <dbReference type="ARBA" id="ARBA00022448"/>
    </source>
</evidence>
<evidence type="ECO:0000256" key="9">
    <source>
        <dbReference type="ARBA" id="ARBA00023310"/>
    </source>
</evidence>
<dbReference type="Proteomes" id="UP000772186">
    <property type="component" value="Unassembled WGS sequence"/>
</dbReference>
<reference evidence="11 12" key="1">
    <citation type="submission" date="2021-09" db="EMBL/GenBank/DDBJ databases">
        <title>WGS of Mycoplasma sp. Zaradi2 strains.</title>
        <authorList>
            <person name="Spergser J."/>
        </authorList>
    </citation>
    <scope>NUCLEOTIDE SEQUENCE [LARGE SCALE GENOMIC DNA]</scope>
    <source>
        <strain evidence="11 12">1331</strain>
    </source>
</reference>
<organism evidence="11 12">
    <name type="scientific">Mycoplasma tauri</name>
    <dbReference type="NCBI Taxonomy" id="547987"/>
    <lineage>
        <taxon>Bacteria</taxon>
        <taxon>Bacillati</taxon>
        <taxon>Mycoplasmatota</taxon>
        <taxon>Mollicutes</taxon>
        <taxon>Mycoplasmataceae</taxon>
        <taxon>Mycoplasma</taxon>
    </lineage>
</organism>
<evidence type="ECO:0000256" key="6">
    <source>
        <dbReference type="ARBA" id="ARBA00023065"/>
    </source>
</evidence>
<evidence type="ECO:0000256" key="2">
    <source>
        <dbReference type="ARBA" id="ARBA00004170"/>
    </source>
</evidence>
<dbReference type="HAMAP" id="MF_00815">
    <property type="entry name" value="ATP_synth_gamma_bact"/>
    <property type="match status" value="1"/>
</dbReference>
<dbReference type="NCBIfam" id="TIGR01146">
    <property type="entry name" value="ATPsyn_F1gamma"/>
    <property type="match status" value="1"/>
</dbReference>
<keyword evidence="4 10" id="KW-0813">Transport</keyword>
<keyword evidence="5 10" id="KW-0375">Hydrogen ion transport</keyword>
<evidence type="ECO:0000256" key="8">
    <source>
        <dbReference type="ARBA" id="ARBA00023196"/>
    </source>
</evidence>
<protein>
    <recommendedName>
        <fullName evidence="10">ATP synthase gamma chain</fullName>
    </recommendedName>
    <alternativeName>
        <fullName evidence="10">ATP synthase F1 sector gamma subunit</fullName>
    </alternativeName>
    <alternativeName>
        <fullName evidence="10">F-ATPase gamma subunit</fullName>
    </alternativeName>
</protein>
<dbReference type="GO" id="GO:0005524">
    <property type="term" value="F:ATP binding"/>
    <property type="evidence" value="ECO:0007669"/>
    <property type="project" value="UniProtKB-UniRule"/>
</dbReference>
<dbReference type="PANTHER" id="PTHR11693:SF22">
    <property type="entry name" value="ATP SYNTHASE SUBUNIT GAMMA, MITOCHONDRIAL"/>
    <property type="match status" value="1"/>
</dbReference>
<dbReference type="InterPro" id="IPR000131">
    <property type="entry name" value="ATP_synth_F1_gsu"/>
</dbReference>
<comment type="caution">
    <text evidence="11">The sequence shown here is derived from an EMBL/GenBank/DDBJ whole genome shotgun (WGS) entry which is preliminary data.</text>
</comment>
<comment type="similarity">
    <text evidence="3 10">Belongs to the ATPase gamma chain family.</text>
</comment>